<feature type="region of interest" description="Disordered" evidence="1">
    <location>
        <begin position="1"/>
        <end position="48"/>
    </location>
</feature>
<dbReference type="EMBL" id="DS028094">
    <property type="protein sequence ID" value="KMP02675.1"/>
    <property type="molecule type" value="Genomic_DNA"/>
</dbReference>
<dbReference type="AlphaFoldDB" id="A0A0J6Y4K9"/>
<reference evidence="3" key="1">
    <citation type="journal article" date="2010" name="Genome Res.">
        <title>Population genomic sequencing of Coccidioides fungi reveals recent hybridization and transposon control.</title>
        <authorList>
            <person name="Neafsey D.E."/>
            <person name="Barker B.M."/>
            <person name="Sharpton T.J."/>
            <person name="Stajich J.E."/>
            <person name="Park D.J."/>
            <person name="Whiston E."/>
            <person name="Hung C.-Y."/>
            <person name="McMahan C."/>
            <person name="White J."/>
            <person name="Sykes S."/>
            <person name="Heiman D."/>
            <person name="Young S."/>
            <person name="Zeng Q."/>
            <person name="Abouelleil A."/>
            <person name="Aftuck L."/>
            <person name="Bessette D."/>
            <person name="Brown A."/>
            <person name="FitzGerald M."/>
            <person name="Lui A."/>
            <person name="Macdonald J.P."/>
            <person name="Priest M."/>
            <person name="Orbach M.J."/>
            <person name="Galgiani J.N."/>
            <person name="Kirkland T.N."/>
            <person name="Cole G.T."/>
            <person name="Birren B.W."/>
            <person name="Henn M.R."/>
            <person name="Taylor J.W."/>
            <person name="Rounsley S.D."/>
        </authorList>
    </citation>
    <scope>NUCLEOTIDE SEQUENCE [LARGE SCALE GENOMIC DNA]</scope>
    <source>
        <strain evidence="3">RMSCC 2394</strain>
    </source>
</reference>
<organism evidence="2 3">
    <name type="scientific">Coccidioides immitis RMSCC 2394</name>
    <dbReference type="NCBI Taxonomy" id="404692"/>
    <lineage>
        <taxon>Eukaryota</taxon>
        <taxon>Fungi</taxon>
        <taxon>Dikarya</taxon>
        <taxon>Ascomycota</taxon>
        <taxon>Pezizomycotina</taxon>
        <taxon>Eurotiomycetes</taxon>
        <taxon>Eurotiomycetidae</taxon>
        <taxon>Onygenales</taxon>
        <taxon>Onygenaceae</taxon>
        <taxon>Coccidioides</taxon>
    </lineage>
</organism>
<evidence type="ECO:0000313" key="3">
    <source>
        <dbReference type="Proteomes" id="UP000054565"/>
    </source>
</evidence>
<sequence>MVDTQLSQLGPTSDGNRRQQSYRCADDMDRPSAVHVGEPSKDKRPAIQPNAQKFMRRITALKLMSNFSSMCWDAGAYMVVEYVCLLERDIIVCVLEHNDTENRILLTFLPVQRIQGVCRRLWKHCIFHSRTLRSTYVYVGIIPSIFGLGRIMVGPIQTALRMASLEANVVNAEQKSILDRHIYGALQRYRDPG</sequence>
<feature type="compositionally biased region" description="Polar residues" evidence="1">
    <location>
        <begin position="1"/>
        <end position="22"/>
    </location>
</feature>
<proteinExistence type="predicted"/>
<accession>A0A0J6Y4K9</accession>
<evidence type="ECO:0000256" key="1">
    <source>
        <dbReference type="SAM" id="MobiDB-lite"/>
    </source>
</evidence>
<dbReference type="Proteomes" id="UP000054565">
    <property type="component" value="Unassembled WGS sequence"/>
</dbReference>
<evidence type="ECO:0000313" key="2">
    <source>
        <dbReference type="EMBL" id="KMP02675.1"/>
    </source>
</evidence>
<gene>
    <name evidence="2" type="ORF">CIRG_02367</name>
</gene>
<feature type="compositionally biased region" description="Basic and acidic residues" evidence="1">
    <location>
        <begin position="24"/>
        <end position="45"/>
    </location>
</feature>
<name>A0A0J6Y4K9_COCIT</name>
<protein>
    <submittedName>
        <fullName evidence="2">Uncharacterized protein</fullName>
    </submittedName>
</protein>